<name>A0A844FFL1_9FIRM</name>
<dbReference type="EMBL" id="VULR01000003">
    <property type="protein sequence ID" value="MSS42758.1"/>
    <property type="molecule type" value="Genomic_DNA"/>
</dbReference>
<dbReference type="InterPro" id="IPR023095">
    <property type="entry name" value="Ade_MeTrfase_dom_2"/>
</dbReference>
<dbReference type="PRINTS" id="PR00505">
    <property type="entry name" value="D12N6MTFRASE"/>
</dbReference>
<dbReference type="EC" id="2.1.1.72" evidence="2"/>
<dbReference type="GO" id="GO:0032259">
    <property type="term" value="P:methylation"/>
    <property type="evidence" value="ECO:0007669"/>
    <property type="project" value="UniProtKB-KW"/>
</dbReference>
<dbReference type="GO" id="GO:0009307">
    <property type="term" value="P:DNA restriction-modification system"/>
    <property type="evidence" value="ECO:0007669"/>
    <property type="project" value="InterPro"/>
</dbReference>
<gene>
    <name evidence="7" type="ORF">FYJ27_03295</name>
</gene>
<keyword evidence="4 7" id="KW-0808">Transferase</keyword>
<dbReference type="AlphaFoldDB" id="A0A844FFL1"/>
<keyword evidence="3 7" id="KW-0489">Methyltransferase</keyword>
<evidence type="ECO:0000256" key="2">
    <source>
        <dbReference type="ARBA" id="ARBA00011900"/>
    </source>
</evidence>
<protein>
    <recommendedName>
        <fullName evidence="2">site-specific DNA-methyltransferase (adenine-specific)</fullName>
        <ecNumber evidence="2">2.1.1.72</ecNumber>
    </recommendedName>
</protein>
<evidence type="ECO:0000256" key="1">
    <source>
        <dbReference type="ARBA" id="ARBA00006594"/>
    </source>
</evidence>
<accession>A0A844FFL1</accession>
<evidence type="ECO:0000313" key="8">
    <source>
        <dbReference type="Proteomes" id="UP000462760"/>
    </source>
</evidence>
<dbReference type="InterPro" id="IPR012327">
    <property type="entry name" value="MeTrfase_D12"/>
</dbReference>
<comment type="caution">
    <text evidence="7">The sequence shown here is derived from an EMBL/GenBank/DDBJ whole genome shotgun (WGS) entry which is preliminary data.</text>
</comment>
<evidence type="ECO:0000313" key="7">
    <source>
        <dbReference type="EMBL" id="MSS42758.1"/>
    </source>
</evidence>
<sequence>MGNFHINNRRYLGSKYRLIPLIKRVIDKECSSYNIFSDIFGGTGVVANAFNSRENKIIINDILYSNYLSYITWFSNGEYNKNKIRQIIGEFNNINATKENYISINFGNRYFTMENARKIGAIRDEIESISSMLTFREKAILITSLMYAVDKVANTCGHYDAYRKNLDNVQSLRLKIPFIRDDYNKNNEIYNEDANKLVRKISSDIVYIDTPYNSRQYSDSYHLLENIVTWKKPKLVGVSKKMIDRSDIKSDYCTVKAPKVFDDLIQNIDSKYILVSYSNMGKKGHGRSNAKINDEEIVESLEKRGKVKIFYTDYKQFTTGKSEIMNYKERLFLCKCR</sequence>
<dbReference type="Gene3D" id="3.40.50.150">
    <property type="entry name" value="Vaccinia Virus protein VP39"/>
    <property type="match status" value="1"/>
</dbReference>
<dbReference type="RefSeq" id="WP_154483107.1">
    <property type="nucleotide sequence ID" value="NZ_VULR01000003.1"/>
</dbReference>
<comment type="similarity">
    <text evidence="1">Belongs to the N(4)/N(6)-methyltransferase family.</text>
</comment>
<dbReference type="Proteomes" id="UP000462760">
    <property type="component" value="Unassembled WGS sequence"/>
</dbReference>
<keyword evidence="5" id="KW-0949">S-adenosyl-L-methionine</keyword>
<evidence type="ECO:0000256" key="6">
    <source>
        <dbReference type="ARBA" id="ARBA00047942"/>
    </source>
</evidence>
<comment type="catalytic activity">
    <reaction evidence="6">
        <text>a 2'-deoxyadenosine in DNA + S-adenosyl-L-methionine = an N(6)-methyl-2'-deoxyadenosine in DNA + S-adenosyl-L-homocysteine + H(+)</text>
        <dbReference type="Rhea" id="RHEA:15197"/>
        <dbReference type="Rhea" id="RHEA-COMP:12418"/>
        <dbReference type="Rhea" id="RHEA-COMP:12419"/>
        <dbReference type="ChEBI" id="CHEBI:15378"/>
        <dbReference type="ChEBI" id="CHEBI:57856"/>
        <dbReference type="ChEBI" id="CHEBI:59789"/>
        <dbReference type="ChEBI" id="CHEBI:90615"/>
        <dbReference type="ChEBI" id="CHEBI:90616"/>
        <dbReference type="EC" id="2.1.1.72"/>
    </reaction>
</comment>
<dbReference type="SUPFAM" id="SSF53335">
    <property type="entry name" value="S-adenosyl-L-methionine-dependent methyltransferases"/>
    <property type="match status" value="1"/>
</dbReference>
<dbReference type="OrthoDB" id="9805629at2"/>
<dbReference type="InterPro" id="IPR029063">
    <property type="entry name" value="SAM-dependent_MTases_sf"/>
</dbReference>
<dbReference type="Gene3D" id="1.10.1020.10">
    <property type="entry name" value="Adenine-specific Methyltransferase, Domain 2"/>
    <property type="match status" value="1"/>
</dbReference>
<dbReference type="Pfam" id="PF02086">
    <property type="entry name" value="MethyltransfD12"/>
    <property type="match status" value="1"/>
</dbReference>
<dbReference type="GO" id="GO:0009007">
    <property type="term" value="F:site-specific DNA-methyltransferase (adenine-specific) activity"/>
    <property type="evidence" value="ECO:0007669"/>
    <property type="project" value="UniProtKB-EC"/>
</dbReference>
<evidence type="ECO:0000256" key="4">
    <source>
        <dbReference type="ARBA" id="ARBA00022679"/>
    </source>
</evidence>
<proteinExistence type="inferred from homology"/>
<reference evidence="7 8" key="1">
    <citation type="submission" date="2019-08" db="EMBL/GenBank/DDBJ databases">
        <title>In-depth cultivation of the pig gut microbiome towards novel bacterial diversity and tailored functional studies.</title>
        <authorList>
            <person name="Wylensek D."/>
            <person name="Hitch T.C.A."/>
            <person name="Clavel T."/>
        </authorList>
    </citation>
    <scope>NUCLEOTIDE SEQUENCE [LARGE SCALE GENOMIC DNA]</scope>
    <source>
        <strain evidence="7 8">Med78-601-WT-4W-RMD-3</strain>
    </source>
</reference>
<evidence type="ECO:0000256" key="3">
    <source>
        <dbReference type="ARBA" id="ARBA00022603"/>
    </source>
</evidence>
<evidence type="ECO:0000256" key="5">
    <source>
        <dbReference type="ARBA" id="ARBA00022691"/>
    </source>
</evidence>
<organism evidence="7 8">
    <name type="scientific">Anaerosalibacter bizertensis</name>
    <dbReference type="NCBI Taxonomy" id="932217"/>
    <lineage>
        <taxon>Bacteria</taxon>
        <taxon>Bacillati</taxon>
        <taxon>Bacillota</taxon>
        <taxon>Tissierellia</taxon>
        <taxon>Tissierellales</taxon>
        <taxon>Sporanaerobacteraceae</taxon>
        <taxon>Anaerosalibacter</taxon>
    </lineage>
</organism>